<sequence>MTDTLCNGDTVSCRPANKRAEGLPIAKPCPIRNGGLMEQGLQRPYYISLFV</sequence>
<dbReference type="Proteomes" id="UP000005396">
    <property type="component" value="Unassembled WGS sequence"/>
</dbReference>
<dbReference type="PaxDb" id="411902-CLOBOL_07029"/>
<name>A8S4N2_ENTBW</name>
<gene>
    <name evidence="1" type="ORF">CLOBOL_07029</name>
</gene>
<dbReference type="EMBL" id="ABCC02000069">
    <property type="protein sequence ID" value="EDP12799.1"/>
    <property type="molecule type" value="Genomic_DNA"/>
</dbReference>
<organism evidence="1 2">
    <name type="scientific">Enterocloster bolteae (strain ATCC BAA-613 / DSM 15670 / CCUG 46953 / JCM 12243 / WAL 16351)</name>
    <name type="common">Clostridium bolteae</name>
    <dbReference type="NCBI Taxonomy" id="411902"/>
    <lineage>
        <taxon>Bacteria</taxon>
        <taxon>Bacillati</taxon>
        <taxon>Bacillota</taxon>
        <taxon>Clostridia</taxon>
        <taxon>Lachnospirales</taxon>
        <taxon>Lachnospiraceae</taxon>
        <taxon>Enterocloster</taxon>
    </lineage>
</organism>
<reference evidence="1 2" key="2">
    <citation type="submission" date="2007-09" db="EMBL/GenBank/DDBJ databases">
        <title>Draft genome sequence of Clostridium bolteae (ATCC BAA-613).</title>
        <authorList>
            <person name="Sudarsanam P."/>
            <person name="Ley R."/>
            <person name="Guruge J."/>
            <person name="Turnbaugh P.J."/>
            <person name="Mahowald M."/>
            <person name="Liep D."/>
            <person name="Gordon J."/>
        </authorList>
    </citation>
    <scope>NUCLEOTIDE SEQUENCE [LARGE SCALE GENOMIC DNA]</scope>
    <source>
        <strain evidence="2">ATCC BAA-613 / DSM 15670 / CCUG 46953 / JCM 12243 / WAL 16351</strain>
    </source>
</reference>
<proteinExistence type="predicted"/>
<accession>A8S4N2</accession>
<dbReference type="HOGENOM" id="CLU_3097313_0_0_9"/>
<evidence type="ECO:0000313" key="2">
    <source>
        <dbReference type="Proteomes" id="UP000005396"/>
    </source>
</evidence>
<comment type="caution">
    <text evidence="1">The sequence shown here is derived from an EMBL/GenBank/DDBJ whole genome shotgun (WGS) entry which is preliminary data.</text>
</comment>
<protein>
    <submittedName>
        <fullName evidence="1">Uncharacterized protein</fullName>
    </submittedName>
</protein>
<dbReference type="AlphaFoldDB" id="A8S4N2"/>
<reference evidence="1 2" key="1">
    <citation type="submission" date="2007-08" db="EMBL/GenBank/DDBJ databases">
        <authorList>
            <person name="Fulton L."/>
            <person name="Clifton S."/>
            <person name="Fulton B."/>
            <person name="Xu J."/>
            <person name="Minx P."/>
            <person name="Pepin K.H."/>
            <person name="Johnson M."/>
            <person name="Thiruvilangam P."/>
            <person name="Bhonagiri V."/>
            <person name="Nash W.E."/>
            <person name="Mardis E.R."/>
            <person name="Wilson R.K."/>
        </authorList>
    </citation>
    <scope>NUCLEOTIDE SEQUENCE [LARGE SCALE GENOMIC DNA]</scope>
    <source>
        <strain evidence="2">ATCC BAA-613 / DSM 15670 / CCUG 46953 / JCM 12243 / WAL 16351</strain>
    </source>
</reference>
<evidence type="ECO:0000313" key="1">
    <source>
        <dbReference type="EMBL" id="EDP12799.1"/>
    </source>
</evidence>